<dbReference type="Gene3D" id="3.40.50.300">
    <property type="entry name" value="P-loop containing nucleotide triphosphate hydrolases"/>
    <property type="match status" value="1"/>
</dbReference>
<feature type="non-terminal residue" evidence="1">
    <location>
        <position position="1"/>
    </location>
</feature>
<dbReference type="EMBL" id="AUZX01005446">
    <property type="protein sequence ID" value="EQD67848.1"/>
    <property type="molecule type" value="Genomic_DNA"/>
</dbReference>
<sequence>EGFRHHSILCRLAATIGDNTPGEQVVIPRIPFYIDASETRVGVSFCRKQFPLRLAFAMTINRSQGQTLHKVGLYLRTDPFSHGQLYVGMSRARLRSNLRIVTELGTVKNVVWPEALAERSLPTLN</sequence>
<dbReference type="GO" id="GO:0006260">
    <property type="term" value="P:DNA replication"/>
    <property type="evidence" value="ECO:0007669"/>
    <property type="project" value="TreeGrafter"/>
</dbReference>
<reference evidence="1" key="2">
    <citation type="journal article" date="2014" name="ISME J.">
        <title>Microbial stratification in low pH oxic and suboxic macroscopic growths along an acid mine drainage.</title>
        <authorList>
            <person name="Mendez-Garcia C."/>
            <person name="Mesa V."/>
            <person name="Sprenger R.R."/>
            <person name="Richter M."/>
            <person name="Diez M.S."/>
            <person name="Solano J."/>
            <person name="Bargiela R."/>
            <person name="Golyshina O.V."/>
            <person name="Manteca A."/>
            <person name="Ramos J.L."/>
            <person name="Gallego J.R."/>
            <person name="Llorente I."/>
            <person name="Martins Dos Santos V.A."/>
            <person name="Jensen O.N."/>
            <person name="Pelaez A.I."/>
            <person name="Sanchez J."/>
            <person name="Ferrer M."/>
        </authorList>
    </citation>
    <scope>NUCLEOTIDE SEQUENCE</scope>
</reference>
<proteinExistence type="predicted"/>
<dbReference type="AlphaFoldDB" id="T1BGU8"/>
<comment type="caution">
    <text evidence="1">The sequence shown here is derived from an EMBL/GenBank/DDBJ whole genome shotgun (WGS) entry which is preliminary data.</text>
</comment>
<dbReference type="GO" id="GO:0005657">
    <property type="term" value="C:replication fork"/>
    <property type="evidence" value="ECO:0007669"/>
    <property type="project" value="TreeGrafter"/>
</dbReference>
<gene>
    <name evidence="1" type="ORF">B1A_07570</name>
</gene>
<dbReference type="PANTHER" id="PTHR23274:SF51">
    <property type="entry name" value="OS03G0423850 PROTEIN"/>
    <property type="match status" value="1"/>
</dbReference>
<dbReference type="PANTHER" id="PTHR23274">
    <property type="entry name" value="DNA HELICASE-RELATED"/>
    <property type="match status" value="1"/>
</dbReference>
<evidence type="ECO:0000313" key="1">
    <source>
        <dbReference type="EMBL" id="EQD67848.1"/>
    </source>
</evidence>
<accession>T1BGU8</accession>
<protein>
    <recommendedName>
        <fullName evidence="2">ATP-dependent DNA helicase</fullName>
    </recommendedName>
</protein>
<dbReference type="CDD" id="cd18809">
    <property type="entry name" value="SF1_C_RecD"/>
    <property type="match status" value="1"/>
</dbReference>
<name>T1BGU8_9ZZZZ</name>
<dbReference type="InterPro" id="IPR027417">
    <property type="entry name" value="P-loop_NTPase"/>
</dbReference>
<organism evidence="1">
    <name type="scientific">mine drainage metagenome</name>
    <dbReference type="NCBI Taxonomy" id="410659"/>
    <lineage>
        <taxon>unclassified sequences</taxon>
        <taxon>metagenomes</taxon>
        <taxon>ecological metagenomes</taxon>
    </lineage>
</organism>
<evidence type="ECO:0008006" key="2">
    <source>
        <dbReference type="Google" id="ProtNLM"/>
    </source>
</evidence>
<dbReference type="SUPFAM" id="SSF52540">
    <property type="entry name" value="P-loop containing nucleoside triphosphate hydrolases"/>
    <property type="match status" value="1"/>
</dbReference>
<reference evidence="1" key="1">
    <citation type="submission" date="2013-08" db="EMBL/GenBank/DDBJ databases">
        <authorList>
            <person name="Mendez C."/>
            <person name="Richter M."/>
            <person name="Ferrer M."/>
            <person name="Sanchez J."/>
        </authorList>
    </citation>
    <scope>NUCLEOTIDE SEQUENCE</scope>
</reference>